<proteinExistence type="predicted"/>
<keyword evidence="2" id="KW-0812">Transmembrane</keyword>
<evidence type="ECO:0000256" key="2">
    <source>
        <dbReference type="SAM" id="Phobius"/>
    </source>
</evidence>
<feature type="transmembrane region" description="Helical" evidence="2">
    <location>
        <begin position="202"/>
        <end position="228"/>
    </location>
</feature>
<feature type="transmembrane region" description="Helical" evidence="2">
    <location>
        <begin position="82"/>
        <end position="101"/>
    </location>
</feature>
<feature type="compositionally biased region" description="Gly residues" evidence="1">
    <location>
        <begin position="407"/>
        <end position="418"/>
    </location>
</feature>
<evidence type="ECO:0000256" key="1">
    <source>
        <dbReference type="SAM" id="MobiDB-lite"/>
    </source>
</evidence>
<sequence length="418" mass="46031">MSTGVRRKYLVGESAWMREGATDALRTIGTIRIPEFVLFFLLIFEGSYGLPIPFDIAQFSAILLCGLVLFRRPLFELGGLQRLVPTFALALLYLGIVSMFASPTEEAGDWTRRIFRMTLVLVMIFCLASGRLDLRSGLLGLFAGTVFNLVTFYAGLAPDNYGGVLSGWFFDKNVAGLGHAVYGFLAVFAFQKRWTRLLAGMFALGATYLTGSRTSIAALGAAFIWYFVAPKLPLLGRYVLGAGIWFGFSALQEDFSQVGQFSDRKGSDLLRARIDAASEIRVHQTPFSGQGLGEAYVDVQGQHFFFHNSYWTAIVEGGYPWLIFIVVFTVMVGIRPFARQLTRWEFGAQAATIILLLCSWRLGEVFLTAEWGVVMAFALQARWTAQRDSQLESGPGSFQGTLSPEGRGAGLGAAPGRR</sequence>
<protein>
    <submittedName>
        <fullName evidence="3">ABC transporter permease</fullName>
    </submittedName>
</protein>
<feature type="region of interest" description="Disordered" evidence="1">
    <location>
        <begin position="390"/>
        <end position="418"/>
    </location>
</feature>
<accession>A0ABT0R040</accession>
<evidence type="ECO:0000313" key="3">
    <source>
        <dbReference type="EMBL" id="MCL6423236.1"/>
    </source>
</evidence>
<name>A0ABT0R040_9MICO</name>
<keyword evidence="4" id="KW-1185">Reference proteome</keyword>
<feature type="transmembrane region" description="Helical" evidence="2">
    <location>
        <begin position="174"/>
        <end position="190"/>
    </location>
</feature>
<dbReference type="Proteomes" id="UP001203761">
    <property type="component" value="Unassembled WGS sequence"/>
</dbReference>
<comment type="caution">
    <text evidence="3">The sequence shown here is derived from an EMBL/GenBank/DDBJ whole genome shotgun (WGS) entry which is preliminary data.</text>
</comment>
<organism evidence="3 4">
    <name type="scientific">Brachybacterium equifaecis</name>
    <dbReference type="NCBI Taxonomy" id="2910770"/>
    <lineage>
        <taxon>Bacteria</taxon>
        <taxon>Bacillati</taxon>
        <taxon>Actinomycetota</taxon>
        <taxon>Actinomycetes</taxon>
        <taxon>Micrococcales</taxon>
        <taxon>Dermabacteraceae</taxon>
        <taxon>Brachybacterium</taxon>
    </lineage>
</organism>
<dbReference type="EMBL" id="JAKNCJ010000002">
    <property type="protein sequence ID" value="MCL6423236.1"/>
    <property type="molecule type" value="Genomic_DNA"/>
</dbReference>
<feature type="compositionally biased region" description="Polar residues" evidence="1">
    <location>
        <begin position="390"/>
        <end position="402"/>
    </location>
</feature>
<feature type="transmembrane region" description="Helical" evidence="2">
    <location>
        <begin position="319"/>
        <end position="338"/>
    </location>
</feature>
<feature type="transmembrane region" description="Helical" evidence="2">
    <location>
        <begin position="113"/>
        <end position="130"/>
    </location>
</feature>
<keyword evidence="2" id="KW-1133">Transmembrane helix</keyword>
<reference evidence="3" key="1">
    <citation type="submission" date="2022-02" db="EMBL/GenBank/DDBJ databases">
        <authorList>
            <person name="Lee M."/>
            <person name="Kim S.-J."/>
            <person name="Jung M.-Y."/>
        </authorList>
    </citation>
    <scope>NUCLEOTIDE SEQUENCE</scope>
    <source>
        <strain evidence="3">JHP9</strain>
    </source>
</reference>
<gene>
    <name evidence="3" type="ORF">Bequi_07535</name>
</gene>
<feature type="transmembrane region" description="Helical" evidence="2">
    <location>
        <begin position="137"/>
        <end position="154"/>
    </location>
</feature>
<keyword evidence="2" id="KW-0472">Membrane</keyword>
<dbReference type="RefSeq" id="WP_249737323.1">
    <property type="nucleotide sequence ID" value="NZ_JAKNCJ010000002.1"/>
</dbReference>
<evidence type="ECO:0000313" key="4">
    <source>
        <dbReference type="Proteomes" id="UP001203761"/>
    </source>
</evidence>
<feature type="transmembrane region" description="Helical" evidence="2">
    <location>
        <begin position="50"/>
        <end position="70"/>
    </location>
</feature>